<dbReference type="EMBL" id="JAGPXC010000011">
    <property type="protein sequence ID" value="KAH6645680.1"/>
    <property type="molecule type" value="Genomic_DNA"/>
</dbReference>
<dbReference type="GO" id="GO:0046872">
    <property type="term" value="F:metal ion binding"/>
    <property type="evidence" value="ECO:0007669"/>
    <property type="project" value="InterPro"/>
</dbReference>
<dbReference type="OrthoDB" id="422362at2759"/>
<feature type="domain" description="ATP-grasp" evidence="4">
    <location>
        <begin position="157"/>
        <end position="375"/>
    </location>
</feature>
<evidence type="ECO:0000313" key="6">
    <source>
        <dbReference type="Proteomes" id="UP000758603"/>
    </source>
</evidence>
<evidence type="ECO:0000313" key="5">
    <source>
        <dbReference type="EMBL" id="KAH6645680.1"/>
    </source>
</evidence>
<comment type="caution">
    <text evidence="5">The sequence shown here is derived from an EMBL/GenBank/DDBJ whole genome shotgun (WGS) entry which is preliminary data.</text>
</comment>
<dbReference type="RefSeq" id="XP_045952194.1">
    <property type="nucleotide sequence ID" value="XM_046104240.1"/>
</dbReference>
<dbReference type="Pfam" id="PF07478">
    <property type="entry name" value="Dala_Dala_lig_C"/>
    <property type="match status" value="1"/>
</dbReference>
<reference evidence="5" key="1">
    <citation type="journal article" date="2021" name="Nat. Commun.">
        <title>Genetic determinants of endophytism in the Arabidopsis root mycobiome.</title>
        <authorList>
            <person name="Mesny F."/>
            <person name="Miyauchi S."/>
            <person name="Thiergart T."/>
            <person name="Pickel B."/>
            <person name="Atanasova L."/>
            <person name="Karlsson M."/>
            <person name="Huettel B."/>
            <person name="Barry K.W."/>
            <person name="Haridas S."/>
            <person name="Chen C."/>
            <person name="Bauer D."/>
            <person name="Andreopoulos W."/>
            <person name="Pangilinan J."/>
            <person name="LaButti K."/>
            <person name="Riley R."/>
            <person name="Lipzen A."/>
            <person name="Clum A."/>
            <person name="Drula E."/>
            <person name="Henrissat B."/>
            <person name="Kohler A."/>
            <person name="Grigoriev I.V."/>
            <person name="Martin F.M."/>
            <person name="Hacquard S."/>
        </authorList>
    </citation>
    <scope>NUCLEOTIDE SEQUENCE</scope>
    <source>
        <strain evidence="5">MPI-SDFR-AT-0073</strain>
    </source>
</reference>
<dbReference type="GO" id="GO:0008716">
    <property type="term" value="F:D-alanine-D-alanine ligase activity"/>
    <property type="evidence" value="ECO:0007669"/>
    <property type="project" value="InterPro"/>
</dbReference>
<dbReference type="Proteomes" id="UP000758603">
    <property type="component" value="Unassembled WGS sequence"/>
</dbReference>
<keyword evidence="3" id="KW-0547">Nucleotide-binding</keyword>
<dbReference type="InterPro" id="IPR011761">
    <property type="entry name" value="ATP-grasp"/>
</dbReference>
<dbReference type="AlphaFoldDB" id="A0A9P8UC35"/>
<keyword evidence="6" id="KW-1185">Reference proteome</keyword>
<dbReference type="GO" id="GO:0005524">
    <property type="term" value="F:ATP binding"/>
    <property type="evidence" value="ECO:0007669"/>
    <property type="project" value="UniProtKB-UniRule"/>
</dbReference>
<protein>
    <recommendedName>
        <fullName evidence="4">ATP-grasp domain-containing protein</fullName>
    </recommendedName>
</protein>
<sequence>MFYNLLYHPTKRPRQVARAVRRLYSHTGAQNEARVAVLHQALKPPIVNGVHKPMKPGGYKDSGADIAWTLRNSGTKVVTPSPKPNPGSEEGWCFPDTEEGILEAVDKRVTHFWANTILFSDHPLQTSARLIPYEDRIRVVSQPPRFVQAYDDKNLVNEILRTKNFTLPKASLVSSLDALRKAVAPEGALSFPVVGKPVRGRGSYGVTVCYTVEELTVHAGKLFDESPSIILEEYLAGQEGTVTVMPPSPERPDHWAMPVVVRFNHIDGIAPYNGDVAVTANSRVVSEEQAAKDTAYGSIAEQCVQVARLLRCTAPIRIDVRRFKEQGDFALFDVNMKPNMTGPGRPGREDQASLTAIAAAGLGWNYPELLQQILGSAQSLHTLRTIKLPKDLFP</sequence>
<dbReference type="PANTHER" id="PTHR23132:SF23">
    <property type="entry name" value="D-ALANINE--D-ALANINE LIGASE B"/>
    <property type="match status" value="1"/>
</dbReference>
<dbReference type="InterPro" id="IPR011095">
    <property type="entry name" value="Dala_Dala_lig_C"/>
</dbReference>
<dbReference type="Gene3D" id="3.30.470.20">
    <property type="entry name" value="ATP-grasp fold, B domain"/>
    <property type="match status" value="1"/>
</dbReference>
<dbReference type="SUPFAM" id="SSF56059">
    <property type="entry name" value="Glutathione synthetase ATP-binding domain-like"/>
    <property type="match status" value="1"/>
</dbReference>
<evidence type="ECO:0000256" key="2">
    <source>
        <dbReference type="ARBA" id="ARBA00022598"/>
    </source>
</evidence>
<keyword evidence="3" id="KW-0067">ATP-binding</keyword>
<organism evidence="5 6">
    <name type="scientific">Truncatella angustata</name>
    <dbReference type="NCBI Taxonomy" id="152316"/>
    <lineage>
        <taxon>Eukaryota</taxon>
        <taxon>Fungi</taxon>
        <taxon>Dikarya</taxon>
        <taxon>Ascomycota</taxon>
        <taxon>Pezizomycotina</taxon>
        <taxon>Sordariomycetes</taxon>
        <taxon>Xylariomycetidae</taxon>
        <taxon>Amphisphaeriales</taxon>
        <taxon>Sporocadaceae</taxon>
        <taxon>Truncatella</taxon>
    </lineage>
</organism>
<dbReference type="InterPro" id="IPR013815">
    <property type="entry name" value="ATP_grasp_subdomain_1"/>
</dbReference>
<dbReference type="GeneID" id="70133131"/>
<dbReference type="PANTHER" id="PTHR23132">
    <property type="entry name" value="D-ALANINE--D-ALANINE LIGASE"/>
    <property type="match status" value="1"/>
</dbReference>
<evidence type="ECO:0000256" key="1">
    <source>
        <dbReference type="ARBA" id="ARBA00010871"/>
    </source>
</evidence>
<evidence type="ECO:0000259" key="4">
    <source>
        <dbReference type="PROSITE" id="PS50975"/>
    </source>
</evidence>
<dbReference type="PROSITE" id="PS50975">
    <property type="entry name" value="ATP_GRASP"/>
    <property type="match status" value="1"/>
</dbReference>
<accession>A0A9P8UC35</accession>
<dbReference type="Gene3D" id="3.30.1490.20">
    <property type="entry name" value="ATP-grasp fold, A domain"/>
    <property type="match status" value="1"/>
</dbReference>
<name>A0A9P8UC35_9PEZI</name>
<keyword evidence="2" id="KW-0436">Ligase</keyword>
<proteinExistence type="inferred from homology"/>
<evidence type="ECO:0000256" key="3">
    <source>
        <dbReference type="PROSITE-ProRule" id="PRU00409"/>
    </source>
</evidence>
<comment type="similarity">
    <text evidence="1">Belongs to the D-alanine--D-alanine ligase family.</text>
</comment>
<gene>
    <name evidence="5" type="ORF">BKA67DRAFT_586140</name>
</gene>